<dbReference type="PROSITE" id="PS00170">
    <property type="entry name" value="CSA_PPIASE_1"/>
    <property type="match status" value="1"/>
</dbReference>
<evidence type="ECO:0000256" key="5">
    <source>
        <dbReference type="ARBA" id="ARBA00023235"/>
    </source>
</evidence>
<name>A0A1J1DYF8_9FLAO</name>
<reference evidence="10 11" key="1">
    <citation type="submission" date="2014-03" db="EMBL/GenBank/DDBJ databases">
        <title>complete genome sequence of Flavobacteriaceae bacterium JBKA-6.</title>
        <authorList>
            <person name="Takano T."/>
            <person name="Nakamura Y."/>
            <person name="Takuma S."/>
            <person name="Yasuike M."/>
            <person name="Matsuyama T."/>
            <person name="Sakai T."/>
            <person name="Fujiwara A."/>
            <person name="Kimoto K."/>
            <person name="Fukuda Y."/>
            <person name="Kondo H."/>
            <person name="Hirono I."/>
            <person name="Nakayasu C."/>
        </authorList>
    </citation>
    <scope>NUCLEOTIDE SEQUENCE [LARGE SCALE GENOMIC DNA]</scope>
    <source>
        <strain evidence="10 11">JBKA-6</strain>
    </source>
</reference>
<feature type="region of interest" description="Disordered" evidence="7">
    <location>
        <begin position="92"/>
        <end position="111"/>
    </location>
</feature>
<proteinExistence type="inferred from homology"/>
<dbReference type="EMBL" id="AP014564">
    <property type="protein sequence ID" value="BAV94938.1"/>
    <property type="molecule type" value="Genomic_DNA"/>
</dbReference>
<dbReference type="Pfam" id="PF00254">
    <property type="entry name" value="FKBP_C"/>
    <property type="match status" value="1"/>
</dbReference>
<comment type="catalytic activity">
    <reaction evidence="1 6">
        <text>[protein]-peptidylproline (omega=180) = [protein]-peptidylproline (omega=0)</text>
        <dbReference type="Rhea" id="RHEA:16237"/>
        <dbReference type="Rhea" id="RHEA-COMP:10747"/>
        <dbReference type="Rhea" id="RHEA-COMP:10748"/>
        <dbReference type="ChEBI" id="CHEBI:83833"/>
        <dbReference type="ChEBI" id="CHEBI:83834"/>
        <dbReference type="EC" id="5.2.1.8"/>
    </reaction>
</comment>
<evidence type="ECO:0000259" key="9">
    <source>
        <dbReference type="PROSITE" id="PS50072"/>
    </source>
</evidence>
<dbReference type="PROSITE" id="PS50059">
    <property type="entry name" value="FKBP_PPIASE"/>
    <property type="match status" value="1"/>
</dbReference>
<dbReference type="PANTHER" id="PTHR45625:SF4">
    <property type="entry name" value="PEPTIDYLPROLYL ISOMERASE DOMAIN AND WD REPEAT-CONTAINING PROTEIN 1"/>
    <property type="match status" value="1"/>
</dbReference>
<dbReference type="FunFam" id="3.10.50.40:FF:000006">
    <property type="entry name" value="Peptidyl-prolyl cis-trans isomerase"/>
    <property type="match status" value="1"/>
</dbReference>
<evidence type="ECO:0000256" key="1">
    <source>
        <dbReference type="ARBA" id="ARBA00000971"/>
    </source>
</evidence>
<accession>A0A1J1DYF8</accession>
<protein>
    <recommendedName>
        <fullName evidence="3 6">peptidylprolyl isomerase</fullName>
        <ecNumber evidence="3 6">5.2.1.8</ecNumber>
    </recommendedName>
</protein>
<dbReference type="Gene3D" id="3.10.50.40">
    <property type="match status" value="1"/>
</dbReference>
<dbReference type="Pfam" id="PF00160">
    <property type="entry name" value="Pro_isomerase"/>
    <property type="match status" value="1"/>
</dbReference>
<dbReference type="GO" id="GO:0003755">
    <property type="term" value="F:peptidyl-prolyl cis-trans isomerase activity"/>
    <property type="evidence" value="ECO:0007669"/>
    <property type="project" value="UniProtKB-KW"/>
</dbReference>
<dbReference type="InterPro" id="IPR046357">
    <property type="entry name" value="PPIase_dom_sf"/>
</dbReference>
<evidence type="ECO:0000256" key="7">
    <source>
        <dbReference type="SAM" id="MobiDB-lite"/>
    </source>
</evidence>
<dbReference type="InterPro" id="IPR044666">
    <property type="entry name" value="Cyclophilin_A-like"/>
</dbReference>
<dbReference type="InterPro" id="IPR002130">
    <property type="entry name" value="Cyclophilin-type_PPIase_dom"/>
</dbReference>
<dbReference type="EC" id="5.2.1.8" evidence="3 6"/>
<evidence type="ECO:0000313" key="11">
    <source>
        <dbReference type="Proteomes" id="UP000243197"/>
    </source>
</evidence>
<evidence type="ECO:0000256" key="3">
    <source>
        <dbReference type="ARBA" id="ARBA00013194"/>
    </source>
</evidence>
<dbReference type="AlphaFoldDB" id="A0A1J1DYF8"/>
<dbReference type="PROSITE" id="PS50072">
    <property type="entry name" value="CSA_PPIASE_2"/>
    <property type="match status" value="1"/>
</dbReference>
<dbReference type="GO" id="GO:0006457">
    <property type="term" value="P:protein folding"/>
    <property type="evidence" value="ECO:0007669"/>
    <property type="project" value="InterPro"/>
</dbReference>
<sequence length="333" mass="36556">MKKITLIIILMTTSILHSCDSNNPSEDGLYARIFTNKGNILLKLEFEKTPMTVANFVGLAQGSIENKNKKKGDPYYDGLNFHRVIENFMIQGGDPQGNGSGDPGYSFPDEFDKSLRHDKPGILSMANSGPNTNGSQFFITHVPTPWLDDKHTVFGNIADSISQKTVDVITQGDKIEKIEIIRVGDLSKKFDAAKVFKEKVDSLNDKNKQASNLDMEDWKSGFTTTESGLKYAINQKGSGKEVKKGDTVSVHYSLFLENGEKIDSSLDRGEAFETEVGVGRVIKGWDEGLTLLKEGDKAKFIIPSELGYGSQGAGGSIPANATLYFEVELLKVL</sequence>
<gene>
    <name evidence="10" type="ORF">JBKA6_0925</name>
</gene>
<dbReference type="Proteomes" id="UP000243197">
    <property type="component" value="Chromosome"/>
</dbReference>
<dbReference type="CDD" id="cd00317">
    <property type="entry name" value="cyclophilin"/>
    <property type="match status" value="1"/>
</dbReference>
<evidence type="ECO:0000259" key="8">
    <source>
        <dbReference type="PROSITE" id="PS50059"/>
    </source>
</evidence>
<dbReference type="KEGG" id="ise:JBKA6_0925"/>
<keyword evidence="4 6" id="KW-0697">Rotamase</keyword>
<dbReference type="InterPro" id="IPR029000">
    <property type="entry name" value="Cyclophilin-like_dom_sf"/>
</dbReference>
<dbReference type="SUPFAM" id="SSF50891">
    <property type="entry name" value="Cyclophilin-like"/>
    <property type="match status" value="1"/>
</dbReference>
<dbReference type="InterPro" id="IPR001179">
    <property type="entry name" value="PPIase_FKBP_dom"/>
</dbReference>
<evidence type="ECO:0000313" key="10">
    <source>
        <dbReference type="EMBL" id="BAV94938.1"/>
    </source>
</evidence>
<dbReference type="PRINTS" id="PR00153">
    <property type="entry name" value="CSAPPISMRASE"/>
</dbReference>
<evidence type="ECO:0000256" key="2">
    <source>
        <dbReference type="ARBA" id="ARBA00007365"/>
    </source>
</evidence>
<dbReference type="Gene3D" id="2.40.100.10">
    <property type="entry name" value="Cyclophilin-like"/>
    <property type="match status" value="1"/>
</dbReference>
<dbReference type="SUPFAM" id="SSF54534">
    <property type="entry name" value="FKBP-like"/>
    <property type="match status" value="1"/>
</dbReference>
<keyword evidence="5 6" id="KW-0413">Isomerase</keyword>
<feature type="domain" description="PPIase FKBP-type" evidence="8">
    <location>
        <begin position="245"/>
        <end position="333"/>
    </location>
</feature>
<comment type="similarity">
    <text evidence="2">Belongs to the cyclophilin-type PPIase family.</text>
</comment>
<dbReference type="PANTHER" id="PTHR45625">
    <property type="entry name" value="PEPTIDYL-PROLYL CIS-TRANS ISOMERASE-RELATED"/>
    <property type="match status" value="1"/>
</dbReference>
<evidence type="ECO:0000256" key="6">
    <source>
        <dbReference type="PROSITE-ProRule" id="PRU00277"/>
    </source>
</evidence>
<organism evidence="10 11">
    <name type="scientific">Ichthyobacterium seriolicida</name>
    <dbReference type="NCBI Taxonomy" id="242600"/>
    <lineage>
        <taxon>Bacteria</taxon>
        <taxon>Pseudomonadati</taxon>
        <taxon>Bacteroidota</taxon>
        <taxon>Flavobacteriia</taxon>
        <taxon>Flavobacteriales</taxon>
        <taxon>Ichthyobacteriaceae</taxon>
        <taxon>Ichthyobacterium</taxon>
    </lineage>
</organism>
<dbReference type="InterPro" id="IPR020892">
    <property type="entry name" value="Cyclophilin-type_PPIase_CS"/>
</dbReference>
<feature type="domain" description="PPIase cyclophilin-type" evidence="9">
    <location>
        <begin position="38"/>
        <end position="169"/>
    </location>
</feature>
<keyword evidence="11" id="KW-1185">Reference proteome</keyword>
<evidence type="ECO:0000256" key="4">
    <source>
        <dbReference type="ARBA" id="ARBA00023110"/>
    </source>
</evidence>